<gene>
    <name evidence="1" type="ORF">H6X83_03515</name>
</gene>
<dbReference type="Proteomes" id="UP000516046">
    <property type="component" value="Chromosome"/>
</dbReference>
<reference evidence="1 2" key="1">
    <citation type="submission" date="2020-08" db="EMBL/GenBank/DDBJ databases">
        <authorList>
            <person name="Ren C."/>
            <person name="Gu Y."/>
            <person name="Xu Y."/>
        </authorList>
    </citation>
    <scope>NUCLEOTIDE SEQUENCE [LARGE SCALE GENOMIC DNA]</scope>
    <source>
        <strain evidence="1 2">LBM18003</strain>
    </source>
</reference>
<evidence type="ECO:0000313" key="2">
    <source>
        <dbReference type="Proteomes" id="UP000516046"/>
    </source>
</evidence>
<dbReference type="AlphaFoldDB" id="A0A7G9WJ51"/>
<keyword evidence="2" id="KW-1185">Reference proteome</keyword>
<evidence type="ECO:0000313" key="1">
    <source>
        <dbReference type="EMBL" id="QNO18713.1"/>
    </source>
</evidence>
<dbReference type="EMBL" id="CP060696">
    <property type="protein sequence ID" value="QNO18713.1"/>
    <property type="molecule type" value="Genomic_DNA"/>
</dbReference>
<dbReference type="KEGG" id="caml:H6X83_03515"/>
<accession>A0A7G9WJ51</accession>
<sequence length="298" mass="33786">MEENVLSLFGEDSELTASELNILSMRLWELLSHKTKLYAIDSSSVRAETAQELLSSICFLLHLYLKENALPVRYLLKAESLEPVYEAALKTGRQAFLRCKGLYQQACESVPQIENTSLSDTLRDIGRSFKTYDVYYFAHQVNCTIDYQLCHAVPESLSGTEYLCEYLRRLCIENHFLTHFSTKKVIQLLNAYCPDYKGLLINLYEPVFVNTLGLALLRQDIFPLNLTQTQKSEILELTSGLTEQQTYTLFHTAAESVCTAVEADVEEKTYAVQTAVALYPRFHAAAVHGSLDGVFCSW</sequence>
<name>A0A7G9WJ51_9FIRM</name>
<dbReference type="Pfam" id="PF19677">
    <property type="entry name" value="DUF6179"/>
    <property type="match status" value="1"/>
</dbReference>
<dbReference type="InterPro" id="IPR045751">
    <property type="entry name" value="DUF6179"/>
</dbReference>
<protein>
    <submittedName>
        <fullName evidence="1">Uncharacterized protein</fullName>
    </submittedName>
</protein>
<proteinExistence type="predicted"/>
<dbReference type="RefSeq" id="WP_212507781.1">
    <property type="nucleotide sequence ID" value="NZ_CP060696.1"/>
</dbReference>
<organism evidence="1 2">
    <name type="scientific">Caproicibacterium amylolyticum</name>
    <dbReference type="NCBI Taxonomy" id="2766537"/>
    <lineage>
        <taxon>Bacteria</taxon>
        <taxon>Bacillati</taxon>
        <taxon>Bacillota</taxon>
        <taxon>Clostridia</taxon>
        <taxon>Eubacteriales</taxon>
        <taxon>Oscillospiraceae</taxon>
        <taxon>Caproicibacterium</taxon>
    </lineage>
</organism>